<name>A0A1R0XRJ3_9BACL</name>
<dbReference type="PANTHER" id="PTHR42711:SF5">
    <property type="entry name" value="ABC TRANSPORTER ATP-BINDING PROTEIN NATA"/>
    <property type="match status" value="1"/>
</dbReference>
<evidence type="ECO:0000256" key="3">
    <source>
        <dbReference type="ARBA" id="ARBA00022741"/>
    </source>
</evidence>
<keyword evidence="2" id="KW-0813">Transport</keyword>
<evidence type="ECO:0000313" key="6">
    <source>
        <dbReference type="EMBL" id="OMD37710.1"/>
    </source>
</evidence>
<dbReference type="GO" id="GO:0016887">
    <property type="term" value="F:ATP hydrolysis activity"/>
    <property type="evidence" value="ECO:0007669"/>
    <property type="project" value="InterPro"/>
</dbReference>
<dbReference type="InterPro" id="IPR003439">
    <property type="entry name" value="ABC_transporter-like_ATP-bd"/>
</dbReference>
<dbReference type="AlphaFoldDB" id="A0A1R0XRJ3"/>
<dbReference type="InterPro" id="IPR017871">
    <property type="entry name" value="ABC_transporter-like_CS"/>
</dbReference>
<protein>
    <submittedName>
        <fullName evidence="6">Multidrug ABC transporter ATP-binding protein</fullName>
    </submittedName>
</protein>
<dbReference type="OrthoDB" id="9804819at2"/>
<dbReference type="PANTHER" id="PTHR42711">
    <property type="entry name" value="ABC TRANSPORTER ATP-BINDING PROTEIN"/>
    <property type="match status" value="1"/>
</dbReference>
<evidence type="ECO:0000256" key="2">
    <source>
        <dbReference type="ARBA" id="ARBA00022448"/>
    </source>
</evidence>
<dbReference type="PROSITE" id="PS50893">
    <property type="entry name" value="ABC_TRANSPORTER_2"/>
    <property type="match status" value="1"/>
</dbReference>
<evidence type="ECO:0000256" key="4">
    <source>
        <dbReference type="ARBA" id="ARBA00022840"/>
    </source>
</evidence>
<reference evidence="6 7" key="1">
    <citation type="submission" date="2016-10" db="EMBL/GenBank/DDBJ databases">
        <title>Paenibacillus species isolates.</title>
        <authorList>
            <person name="Beno S.M."/>
        </authorList>
    </citation>
    <scope>NUCLEOTIDE SEQUENCE [LARGE SCALE GENOMIC DNA]</scope>
    <source>
        <strain evidence="6 7">FSL H7-0710</strain>
    </source>
</reference>
<dbReference type="PROSITE" id="PS00211">
    <property type="entry name" value="ABC_TRANSPORTER_1"/>
    <property type="match status" value="1"/>
</dbReference>
<keyword evidence="4 6" id="KW-0067">ATP-binding</keyword>
<dbReference type="InterPro" id="IPR003593">
    <property type="entry name" value="AAA+_ATPase"/>
</dbReference>
<dbReference type="CDD" id="cd03230">
    <property type="entry name" value="ABC_DR_subfamily_A"/>
    <property type="match status" value="1"/>
</dbReference>
<feature type="domain" description="ABC transporter" evidence="5">
    <location>
        <begin position="2"/>
        <end position="228"/>
    </location>
</feature>
<dbReference type="SUPFAM" id="SSF52540">
    <property type="entry name" value="P-loop containing nucleoside triphosphate hydrolases"/>
    <property type="match status" value="1"/>
</dbReference>
<evidence type="ECO:0000313" key="7">
    <source>
        <dbReference type="Proteomes" id="UP000187439"/>
    </source>
</evidence>
<dbReference type="Pfam" id="PF00005">
    <property type="entry name" value="ABC_tran"/>
    <property type="match status" value="1"/>
</dbReference>
<comment type="caution">
    <text evidence="6">The sequence shown here is derived from an EMBL/GenBank/DDBJ whole genome shotgun (WGS) entry which is preliminary data.</text>
</comment>
<sequence>MIQLTEVSKFYQERCAVDRITFAVEKGEVFGFLGPNGAGKTTTMRMMTGLLRSTSGEILINGMNISRHKKEIHAQIGVVFELPNLYMRCSIRDNLELFADLYRVAVSRVNEVMEILQLLDKEKAKVSSLSKGWKQRVLIARALLHKPQVLFLDEPTSGLDPNSASLIRNHIKRIQDEGTTIVLTTHDMHEAEELSDRVGIMHAGALVALDEPHRLKTMYGKPEIEVKYQQDGEVIMKSWPIAEASTKDHIYQLMSNHQMISMHSKEASLADVFAALTGSELS</sequence>
<dbReference type="GO" id="GO:0005524">
    <property type="term" value="F:ATP binding"/>
    <property type="evidence" value="ECO:0007669"/>
    <property type="project" value="UniProtKB-KW"/>
</dbReference>
<keyword evidence="3" id="KW-0547">Nucleotide-binding</keyword>
<comment type="similarity">
    <text evidence="1">Belongs to the ABC transporter superfamily.</text>
</comment>
<dbReference type="InterPro" id="IPR027417">
    <property type="entry name" value="P-loop_NTPase"/>
</dbReference>
<proteinExistence type="inferred from homology"/>
<evidence type="ECO:0000256" key="1">
    <source>
        <dbReference type="ARBA" id="ARBA00005417"/>
    </source>
</evidence>
<gene>
    <name evidence="6" type="ORF">BSK52_20755</name>
</gene>
<evidence type="ECO:0000259" key="5">
    <source>
        <dbReference type="PROSITE" id="PS50893"/>
    </source>
</evidence>
<dbReference type="EMBL" id="MPTC01000021">
    <property type="protein sequence ID" value="OMD37710.1"/>
    <property type="molecule type" value="Genomic_DNA"/>
</dbReference>
<dbReference type="SMART" id="SM00382">
    <property type="entry name" value="AAA"/>
    <property type="match status" value="1"/>
</dbReference>
<organism evidence="6 7">
    <name type="scientific">Paenibacillus odorifer</name>
    <dbReference type="NCBI Taxonomy" id="189426"/>
    <lineage>
        <taxon>Bacteria</taxon>
        <taxon>Bacillati</taxon>
        <taxon>Bacillota</taxon>
        <taxon>Bacilli</taxon>
        <taxon>Bacillales</taxon>
        <taxon>Paenibacillaceae</taxon>
        <taxon>Paenibacillus</taxon>
    </lineage>
</organism>
<accession>A0A1R0XRJ3</accession>
<dbReference type="RefSeq" id="WP_076120505.1">
    <property type="nucleotide sequence ID" value="NZ_MPTC01000021.1"/>
</dbReference>
<dbReference type="InterPro" id="IPR050763">
    <property type="entry name" value="ABC_transporter_ATP-binding"/>
</dbReference>
<dbReference type="Gene3D" id="3.40.50.300">
    <property type="entry name" value="P-loop containing nucleotide triphosphate hydrolases"/>
    <property type="match status" value="1"/>
</dbReference>
<dbReference type="Proteomes" id="UP000187439">
    <property type="component" value="Unassembled WGS sequence"/>
</dbReference>